<organism evidence="1">
    <name type="scientific">mine drainage metagenome</name>
    <dbReference type="NCBI Taxonomy" id="410659"/>
    <lineage>
        <taxon>unclassified sequences</taxon>
        <taxon>metagenomes</taxon>
        <taxon>ecological metagenomes</taxon>
    </lineage>
</organism>
<name>A0A1J5QQG1_9ZZZZ</name>
<evidence type="ECO:0000313" key="1">
    <source>
        <dbReference type="EMBL" id="OIQ79707.1"/>
    </source>
</evidence>
<accession>A0A1J5QQG1</accession>
<reference evidence="1" key="1">
    <citation type="submission" date="2016-10" db="EMBL/GenBank/DDBJ databases">
        <title>Sequence of Gallionella enrichment culture.</title>
        <authorList>
            <person name="Poehlein A."/>
            <person name="Muehling M."/>
            <person name="Daniel R."/>
        </authorList>
    </citation>
    <scope>NUCLEOTIDE SEQUENCE</scope>
</reference>
<proteinExistence type="predicted"/>
<sequence length="191" mass="21075">MPEIPHRCKRLALAALAASSLLLADPGHAASLLLTSTLGDAHTCQAIIWRRHDWEVIARSDYLRVDSWGARFEFGKAGDFAVDADGDTPKFGALTLTCWAPATNWPGTRPPAGTPSYSLTLGYDSRAWDVPGANGIVHVLPRDGRMLHLEIERTAAPSRLFRITNAALRVHYQAMAEDIEYGALMHRYFLH</sequence>
<gene>
    <name evidence="1" type="ORF">GALL_385530</name>
</gene>
<dbReference type="EMBL" id="MLJW01001171">
    <property type="protein sequence ID" value="OIQ79707.1"/>
    <property type="molecule type" value="Genomic_DNA"/>
</dbReference>
<dbReference type="AlphaFoldDB" id="A0A1J5QQG1"/>
<protein>
    <submittedName>
        <fullName evidence="1">Uncharacterized protein</fullName>
    </submittedName>
</protein>
<comment type="caution">
    <text evidence="1">The sequence shown here is derived from an EMBL/GenBank/DDBJ whole genome shotgun (WGS) entry which is preliminary data.</text>
</comment>